<feature type="transmembrane region" description="Helical" evidence="3">
    <location>
        <begin position="167"/>
        <end position="185"/>
    </location>
</feature>
<protein>
    <submittedName>
        <fullName evidence="4">Uncharacterized protein</fullName>
    </submittedName>
</protein>
<accession>G0NNF8</accession>
<evidence type="ECO:0000256" key="1">
    <source>
        <dbReference type="SAM" id="Coils"/>
    </source>
</evidence>
<evidence type="ECO:0000256" key="3">
    <source>
        <dbReference type="SAM" id="Phobius"/>
    </source>
</evidence>
<feature type="region of interest" description="Disordered" evidence="2">
    <location>
        <begin position="252"/>
        <end position="294"/>
    </location>
</feature>
<organism evidence="5">
    <name type="scientific">Caenorhabditis brenneri</name>
    <name type="common">Nematode worm</name>
    <dbReference type="NCBI Taxonomy" id="135651"/>
    <lineage>
        <taxon>Eukaryota</taxon>
        <taxon>Metazoa</taxon>
        <taxon>Ecdysozoa</taxon>
        <taxon>Nematoda</taxon>
        <taxon>Chromadorea</taxon>
        <taxon>Rhabditida</taxon>
        <taxon>Rhabditina</taxon>
        <taxon>Rhabditomorpha</taxon>
        <taxon>Rhabditoidea</taxon>
        <taxon>Rhabditidae</taxon>
        <taxon>Peloderinae</taxon>
        <taxon>Caenorhabditis</taxon>
    </lineage>
</organism>
<reference evidence="5" key="1">
    <citation type="submission" date="2011-07" db="EMBL/GenBank/DDBJ databases">
        <authorList>
            <consortium name="Caenorhabditis brenneri Sequencing and Analysis Consortium"/>
            <person name="Wilson R.K."/>
        </authorList>
    </citation>
    <scope>NUCLEOTIDE SEQUENCE [LARGE SCALE GENOMIC DNA]</scope>
    <source>
        <strain evidence="5">PB2801</strain>
    </source>
</reference>
<evidence type="ECO:0000313" key="4">
    <source>
        <dbReference type="EMBL" id="EGT34519.1"/>
    </source>
</evidence>
<keyword evidence="3" id="KW-1133">Transmembrane helix</keyword>
<dbReference type="InParanoid" id="G0NNF8"/>
<gene>
    <name evidence="4" type="ORF">CAEBREN_00125</name>
</gene>
<evidence type="ECO:0000313" key="5">
    <source>
        <dbReference type="Proteomes" id="UP000008068"/>
    </source>
</evidence>
<dbReference type="HOGENOM" id="CLU_947404_0_0_1"/>
<dbReference type="Proteomes" id="UP000008068">
    <property type="component" value="Unassembled WGS sequence"/>
</dbReference>
<feature type="compositionally biased region" description="Basic and acidic residues" evidence="2">
    <location>
        <begin position="256"/>
        <end position="294"/>
    </location>
</feature>
<sequence>MQEPISNPPEDLKEKLLTKKDKCIDTRSLNKDQELLAEIQVYRGKQKRWEESMLARMIRRIAIHFIAILSMIWFLIMIVALFRPSILPSIHPELSAINAVILVVGLLLGLFDTATLRSEKRSFDNLNIDHYQNKVEGDKKAQKLLNQLKQNQDMYQQEVEEELRESFSTLSMLMFAIIALLTSAMENYNFVKESYTLSFLAIVLILLASAAEFYCRRKGHPDDKPIDWGLYRALWRNEITLEEFEQRLNLSESQPEAEKMIGNRKERMVKPESEPEPKNGWRDQEKEKNIYKKL</sequence>
<keyword evidence="3" id="KW-0812">Transmembrane</keyword>
<evidence type="ECO:0000256" key="2">
    <source>
        <dbReference type="SAM" id="MobiDB-lite"/>
    </source>
</evidence>
<feature type="transmembrane region" description="Helical" evidence="3">
    <location>
        <begin position="197"/>
        <end position="215"/>
    </location>
</feature>
<feature type="transmembrane region" description="Helical" evidence="3">
    <location>
        <begin position="94"/>
        <end position="111"/>
    </location>
</feature>
<keyword evidence="3" id="KW-0472">Membrane</keyword>
<dbReference type="AlphaFoldDB" id="G0NNF8"/>
<name>G0NNF8_CAEBE</name>
<dbReference type="EMBL" id="GL379914">
    <property type="protein sequence ID" value="EGT34519.1"/>
    <property type="molecule type" value="Genomic_DNA"/>
</dbReference>
<feature type="transmembrane region" description="Helical" evidence="3">
    <location>
        <begin position="61"/>
        <end position="82"/>
    </location>
</feature>
<proteinExistence type="predicted"/>
<keyword evidence="5" id="KW-1185">Reference proteome</keyword>
<keyword evidence="1" id="KW-0175">Coiled coil</keyword>
<feature type="coiled-coil region" evidence="1">
    <location>
        <begin position="138"/>
        <end position="165"/>
    </location>
</feature>